<protein>
    <submittedName>
        <fullName evidence="2">Uncharacterized protein</fullName>
    </submittedName>
</protein>
<dbReference type="GO" id="GO:0042644">
    <property type="term" value="C:chloroplast nucleoid"/>
    <property type="evidence" value="ECO:0007669"/>
    <property type="project" value="InterPro"/>
</dbReference>
<dbReference type="InParanoid" id="D8R6W2"/>
<feature type="region of interest" description="Disordered" evidence="1">
    <location>
        <begin position="317"/>
        <end position="336"/>
    </location>
</feature>
<dbReference type="AlphaFoldDB" id="D8R6W2"/>
<dbReference type="STRING" id="88036.D8R6W2"/>
<dbReference type="OMA" id="YFEACDV"/>
<evidence type="ECO:0000313" key="2">
    <source>
        <dbReference type="EMBL" id="EFJ31786.1"/>
    </source>
</evidence>
<dbReference type="HOGENOM" id="CLU_046485_0_0_1"/>
<accession>D8R6W2</accession>
<dbReference type="eggNOG" id="ENOG502QRV4">
    <property type="taxonomic scope" value="Eukaryota"/>
</dbReference>
<evidence type="ECO:0000256" key="1">
    <source>
        <dbReference type="SAM" id="MobiDB-lite"/>
    </source>
</evidence>
<dbReference type="PANTHER" id="PTHR37262">
    <property type="entry name" value="PROTEIN PEP-RELATED DEVELOPMENT ARRESTED 1, CHLOROPLASTIC"/>
    <property type="match status" value="1"/>
</dbReference>
<dbReference type="EMBL" id="GL377573">
    <property type="protein sequence ID" value="EFJ31786.1"/>
    <property type="molecule type" value="Genomic_DNA"/>
</dbReference>
<dbReference type="GO" id="GO:0006355">
    <property type="term" value="P:regulation of DNA-templated transcription"/>
    <property type="evidence" value="ECO:0007669"/>
    <property type="project" value="InterPro"/>
</dbReference>
<dbReference type="FunCoup" id="D8R6W2">
    <property type="interactions" value="653"/>
</dbReference>
<sequence length="336" mass="37006">DYKSYQALLHGGEEVVSILESMIEVLDDVTSLDKESEDTAIQMAALACIGQRLEHLDGSFMMALDLMIAQASKDKDDKKKQLLDVIKETTLAQLTEKASPVLQIVSMLSHTPDKEHRRQILRSAAGGGGIHSASGGGTVTIPEGNLLHIANQANDLINDMEEKPKVNDRKLLAKLILIREEAHDMLGGGILDERNKPGLKSLPAPEVVNFISKLVAVRPGPLLREKLENVMRGRDEGADVEMEESQEGDEVELLKNVKVKKMKMVLPVRPGMFLETVTKLLGGMYNNKTAAGITVQHLDWTYRTTLEILQEIAHGKHSVKKETNADNTKDFKTSSS</sequence>
<name>D8R6W2_SELML</name>
<dbReference type="Proteomes" id="UP000001514">
    <property type="component" value="Unassembled WGS sequence"/>
</dbReference>
<reference evidence="2 3" key="1">
    <citation type="journal article" date="2011" name="Science">
        <title>The Selaginella genome identifies genetic changes associated with the evolution of vascular plants.</title>
        <authorList>
            <person name="Banks J.A."/>
            <person name="Nishiyama T."/>
            <person name="Hasebe M."/>
            <person name="Bowman J.L."/>
            <person name="Gribskov M."/>
            <person name="dePamphilis C."/>
            <person name="Albert V.A."/>
            <person name="Aono N."/>
            <person name="Aoyama T."/>
            <person name="Ambrose B.A."/>
            <person name="Ashton N.W."/>
            <person name="Axtell M.J."/>
            <person name="Barker E."/>
            <person name="Barker M.S."/>
            <person name="Bennetzen J.L."/>
            <person name="Bonawitz N.D."/>
            <person name="Chapple C."/>
            <person name="Cheng C."/>
            <person name="Correa L.G."/>
            <person name="Dacre M."/>
            <person name="DeBarry J."/>
            <person name="Dreyer I."/>
            <person name="Elias M."/>
            <person name="Engstrom E.M."/>
            <person name="Estelle M."/>
            <person name="Feng L."/>
            <person name="Finet C."/>
            <person name="Floyd S.K."/>
            <person name="Frommer W.B."/>
            <person name="Fujita T."/>
            <person name="Gramzow L."/>
            <person name="Gutensohn M."/>
            <person name="Harholt J."/>
            <person name="Hattori M."/>
            <person name="Heyl A."/>
            <person name="Hirai T."/>
            <person name="Hiwatashi Y."/>
            <person name="Ishikawa M."/>
            <person name="Iwata M."/>
            <person name="Karol K.G."/>
            <person name="Koehler B."/>
            <person name="Kolukisaoglu U."/>
            <person name="Kubo M."/>
            <person name="Kurata T."/>
            <person name="Lalonde S."/>
            <person name="Li K."/>
            <person name="Li Y."/>
            <person name="Litt A."/>
            <person name="Lyons E."/>
            <person name="Manning G."/>
            <person name="Maruyama T."/>
            <person name="Michael T.P."/>
            <person name="Mikami K."/>
            <person name="Miyazaki S."/>
            <person name="Morinaga S."/>
            <person name="Murata T."/>
            <person name="Mueller-Roeber B."/>
            <person name="Nelson D.R."/>
            <person name="Obara M."/>
            <person name="Oguri Y."/>
            <person name="Olmstead R.G."/>
            <person name="Onodera N."/>
            <person name="Petersen B.L."/>
            <person name="Pils B."/>
            <person name="Prigge M."/>
            <person name="Rensing S.A."/>
            <person name="Riano-Pachon D.M."/>
            <person name="Roberts A.W."/>
            <person name="Sato Y."/>
            <person name="Scheller H.V."/>
            <person name="Schulz B."/>
            <person name="Schulz C."/>
            <person name="Shakirov E.V."/>
            <person name="Shibagaki N."/>
            <person name="Shinohara N."/>
            <person name="Shippen D.E."/>
            <person name="Soerensen I."/>
            <person name="Sotooka R."/>
            <person name="Sugimoto N."/>
            <person name="Sugita M."/>
            <person name="Sumikawa N."/>
            <person name="Tanurdzic M."/>
            <person name="Theissen G."/>
            <person name="Ulvskov P."/>
            <person name="Wakazuki S."/>
            <person name="Weng J.K."/>
            <person name="Willats W.W."/>
            <person name="Wipf D."/>
            <person name="Wolf P.G."/>
            <person name="Yang L."/>
            <person name="Zimmer A.D."/>
            <person name="Zhu Q."/>
            <person name="Mitros T."/>
            <person name="Hellsten U."/>
            <person name="Loque D."/>
            <person name="Otillar R."/>
            <person name="Salamov A."/>
            <person name="Schmutz J."/>
            <person name="Shapiro H."/>
            <person name="Lindquist E."/>
            <person name="Lucas S."/>
            <person name="Rokhsar D."/>
            <person name="Grigoriev I.V."/>
        </authorList>
    </citation>
    <scope>NUCLEOTIDE SEQUENCE [LARGE SCALE GENOMIC DNA]</scope>
</reference>
<dbReference type="InterPro" id="IPR038961">
    <property type="entry name" value="PRDA1"/>
</dbReference>
<feature type="non-terminal residue" evidence="2">
    <location>
        <position position="1"/>
    </location>
</feature>
<dbReference type="KEGG" id="smo:SELMODRAFT_86895"/>
<proteinExistence type="predicted"/>
<keyword evidence="3" id="KW-1185">Reference proteome</keyword>
<dbReference type="Gramene" id="EFJ31786">
    <property type="protein sequence ID" value="EFJ31786"/>
    <property type="gene ID" value="SELMODRAFT_86895"/>
</dbReference>
<feature type="compositionally biased region" description="Basic and acidic residues" evidence="1">
    <location>
        <begin position="320"/>
        <end position="336"/>
    </location>
</feature>
<gene>
    <name evidence="2" type="ORF">SELMODRAFT_86895</name>
</gene>
<organism evidence="3">
    <name type="scientific">Selaginella moellendorffii</name>
    <name type="common">Spikemoss</name>
    <dbReference type="NCBI Taxonomy" id="88036"/>
    <lineage>
        <taxon>Eukaryota</taxon>
        <taxon>Viridiplantae</taxon>
        <taxon>Streptophyta</taxon>
        <taxon>Embryophyta</taxon>
        <taxon>Tracheophyta</taxon>
        <taxon>Lycopodiopsida</taxon>
        <taxon>Selaginellales</taxon>
        <taxon>Selaginellaceae</taxon>
        <taxon>Selaginella</taxon>
    </lineage>
</organism>
<dbReference type="PANTHER" id="PTHR37262:SF1">
    <property type="entry name" value="PROTEIN PEP-RELATED DEVELOPMENT ARRESTED 1, CHLOROPLASTIC"/>
    <property type="match status" value="1"/>
</dbReference>
<evidence type="ECO:0000313" key="3">
    <source>
        <dbReference type="Proteomes" id="UP000001514"/>
    </source>
</evidence>